<dbReference type="Proteomes" id="UP000823399">
    <property type="component" value="Unassembled WGS sequence"/>
</dbReference>
<evidence type="ECO:0000313" key="1">
    <source>
        <dbReference type="EMBL" id="KAG2118696.1"/>
    </source>
</evidence>
<keyword evidence="2" id="KW-1185">Reference proteome</keyword>
<dbReference type="EMBL" id="JABBWM010000003">
    <property type="protein sequence ID" value="KAG2118696.1"/>
    <property type="molecule type" value="Genomic_DNA"/>
</dbReference>
<comment type="caution">
    <text evidence="1">The sequence shown here is derived from an EMBL/GenBank/DDBJ whole genome shotgun (WGS) entry which is preliminary data.</text>
</comment>
<evidence type="ECO:0000313" key="2">
    <source>
        <dbReference type="Proteomes" id="UP000823399"/>
    </source>
</evidence>
<proteinExistence type="predicted"/>
<reference evidence="1" key="1">
    <citation type="journal article" date="2020" name="New Phytol.">
        <title>Comparative genomics reveals dynamic genome evolution in host specialist ectomycorrhizal fungi.</title>
        <authorList>
            <person name="Lofgren L.A."/>
            <person name="Nguyen N.H."/>
            <person name="Vilgalys R."/>
            <person name="Ruytinx J."/>
            <person name="Liao H.L."/>
            <person name="Branco S."/>
            <person name="Kuo A."/>
            <person name="LaButti K."/>
            <person name="Lipzen A."/>
            <person name="Andreopoulos W."/>
            <person name="Pangilinan J."/>
            <person name="Riley R."/>
            <person name="Hundley H."/>
            <person name="Na H."/>
            <person name="Barry K."/>
            <person name="Grigoriev I.V."/>
            <person name="Stajich J.E."/>
            <person name="Kennedy P.G."/>
        </authorList>
    </citation>
    <scope>NUCLEOTIDE SEQUENCE</scope>
    <source>
        <strain evidence="1">FC423</strain>
    </source>
</reference>
<dbReference type="RefSeq" id="XP_041298805.1">
    <property type="nucleotide sequence ID" value="XM_041440368.1"/>
</dbReference>
<gene>
    <name evidence="1" type="ORF">F5147DRAFT_757173</name>
</gene>
<dbReference type="OrthoDB" id="3543113at2759"/>
<name>A0A9P7FHE8_9AGAM</name>
<protein>
    <submittedName>
        <fullName evidence="1">Uncharacterized protein</fullName>
    </submittedName>
</protein>
<dbReference type="GeneID" id="64702627"/>
<dbReference type="AlphaFoldDB" id="A0A9P7FHE8"/>
<organism evidence="1 2">
    <name type="scientific">Suillus discolor</name>
    <dbReference type="NCBI Taxonomy" id="1912936"/>
    <lineage>
        <taxon>Eukaryota</taxon>
        <taxon>Fungi</taxon>
        <taxon>Dikarya</taxon>
        <taxon>Basidiomycota</taxon>
        <taxon>Agaricomycotina</taxon>
        <taxon>Agaricomycetes</taxon>
        <taxon>Agaricomycetidae</taxon>
        <taxon>Boletales</taxon>
        <taxon>Suillineae</taxon>
        <taxon>Suillaceae</taxon>
        <taxon>Suillus</taxon>
    </lineage>
</organism>
<accession>A0A9P7FHE8</accession>
<sequence>MSLNDRVDKHRNDTFHAGSSHLQYTLVRTVQFGTPHHVSTWKVATDHSINFSKEPLPTEWERVRTNVSIILHDISEAHYTRSPKTHDSGRILQSFVWFPPAVLFPNFCGLESEAVSEDPWNASAWSTKRNGDGPALPIPFPSQFFRHLLKFSRLSSFLFVGNYDLDDASMHDSCWAFGH</sequence>